<comment type="caution">
    <text evidence="1">The sequence shown here is derived from an EMBL/GenBank/DDBJ whole genome shotgun (WGS) entry which is preliminary data.</text>
</comment>
<sequence length="86" mass="9161">MTLSLAQMAVGTNKGVKIALDSIAAEVRMQGETTQRKKGGGRIESESKEVLKEVSTEDGQDVAAVADVDGYTLTLVDMKEYNAQLA</sequence>
<dbReference type="AlphaFoldDB" id="A0A4D9CX16"/>
<protein>
    <submittedName>
        <fullName evidence="1">Uncharacterized protein</fullName>
    </submittedName>
</protein>
<reference evidence="1 2" key="1">
    <citation type="submission" date="2019-01" db="EMBL/GenBank/DDBJ databases">
        <title>Nuclear Genome Assembly of the Microalgal Biofuel strain Nannochloropsis salina CCMP1776.</title>
        <authorList>
            <person name="Hovde B."/>
        </authorList>
    </citation>
    <scope>NUCLEOTIDE SEQUENCE [LARGE SCALE GENOMIC DNA]</scope>
    <source>
        <strain evidence="1 2">CCMP1776</strain>
    </source>
</reference>
<dbReference type="EMBL" id="SDOX01000031">
    <property type="protein sequence ID" value="TFJ83496.1"/>
    <property type="molecule type" value="Genomic_DNA"/>
</dbReference>
<dbReference type="Proteomes" id="UP000355283">
    <property type="component" value="Unassembled WGS sequence"/>
</dbReference>
<evidence type="ECO:0000313" key="2">
    <source>
        <dbReference type="Proteomes" id="UP000355283"/>
    </source>
</evidence>
<dbReference type="OrthoDB" id="16820at2759"/>
<keyword evidence="2" id="KW-1185">Reference proteome</keyword>
<organism evidence="1 2">
    <name type="scientific">Nannochloropsis salina CCMP1776</name>
    <dbReference type="NCBI Taxonomy" id="1027361"/>
    <lineage>
        <taxon>Eukaryota</taxon>
        <taxon>Sar</taxon>
        <taxon>Stramenopiles</taxon>
        <taxon>Ochrophyta</taxon>
        <taxon>Eustigmatophyceae</taxon>
        <taxon>Eustigmatales</taxon>
        <taxon>Monodopsidaceae</taxon>
        <taxon>Microchloropsis</taxon>
        <taxon>Microchloropsis salina</taxon>
    </lineage>
</organism>
<evidence type="ECO:0000313" key="1">
    <source>
        <dbReference type="EMBL" id="TFJ83496.1"/>
    </source>
</evidence>
<gene>
    <name evidence="1" type="ORF">NSK_005210</name>
</gene>
<name>A0A4D9CX16_9STRA</name>
<accession>A0A4D9CX16</accession>
<proteinExistence type="predicted"/>